<evidence type="ECO:0000313" key="2">
    <source>
        <dbReference type="Proteomes" id="UP000009009"/>
    </source>
</evidence>
<sequence>MGYIVTGYSSRHDKRKKHVLPLHQYAASSMNLQRHVDLFEAPVFYKRALSGGNKLAKIQAKKLRHHRKLTLQDLPIEIIQHIFIFTKGEPSMVTLNWFFYSCLRPSFLLLSKIMWERYLFDPLEFGVENIKANPGKIVIPTLFEHKTFFKLLLDHHHILLQSISHFLPRKHYQDMQDGDFDASKELDLCSMSTGNAEKEDFPMNFYYDMQIFLTHKECVKSVGNHFALKNPYNVISPFMEWFFQGVEIRGAGIASKLTSDLFLESIDLILYVSGSTTQKFTSIEPLSTLVFLLYFTYDNVLQTPNFEVFFQNRSRLRFMEEFIIKYYYDPSSAESELLSDTTVWDLLRRVSDLRLIDLVVECGGRPQYGVMFS</sequence>
<evidence type="ECO:0000313" key="1">
    <source>
        <dbReference type="EMBL" id="EHN03074.1"/>
    </source>
</evidence>
<dbReference type="AlphaFoldDB" id="H0GT02"/>
<accession>H0GT02</accession>
<name>H0GT02_SACCK</name>
<organism evidence="1 2">
    <name type="scientific">Saccharomyces cerevisiae x Saccharomyces kudriavzevii (strain VIN7)</name>
    <name type="common">Yeast</name>
    <dbReference type="NCBI Taxonomy" id="1095631"/>
    <lineage>
        <taxon>Eukaryota</taxon>
        <taxon>Fungi</taxon>
        <taxon>Dikarya</taxon>
        <taxon>Ascomycota</taxon>
        <taxon>Saccharomycotina</taxon>
        <taxon>Saccharomycetes</taxon>
        <taxon>Saccharomycetales</taxon>
        <taxon>Saccharomycetaceae</taxon>
        <taxon>Saccharomyces</taxon>
    </lineage>
</organism>
<protein>
    <submittedName>
        <fullName evidence="1">YDR249C-like protein</fullName>
    </submittedName>
</protein>
<dbReference type="PhylomeDB" id="H0GT02"/>
<dbReference type="EMBL" id="AGVY01000173">
    <property type="protein sequence ID" value="EHN03074.1"/>
    <property type="molecule type" value="Genomic_DNA"/>
</dbReference>
<dbReference type="OrthoDB" id="4038608at2759"/>
<reference evidence="1 2" key="1">
    <citation type="journal article" date="2012" name="FEMS Yeast Res.">
        <title>The genome sequence of the wine yeast VIN7 reveals an allotriploid hybrid genome with Saccharomyces cerevisiae and Saccharomyces kudriavzevii origins.</title>
        <authorList>
            <person name="Borneman A.R."/>
            <person name="Desany B.A."/>
            <person name="Riches D."/>
            <person name="Affourtit J.P."/>
            <person name="Forgan A.H."/>
            <person name="Pretorius I.S."/>
            <person name="Egholm M."/>
            <person name="Chambers P.J."/>
        </authorList>
    </citation>
    <scope>NUCLEOTIDE SEQUENCE [LARGE SCALE GENOMIC DNA]</scope>
    <source>
        <strain evidence="1 2">VIN7</strain>
    </source>
</reference>
<dbReference type="Proteomes" id="UP000009009">
    <property type="component" value="Unassembled WGS sequence"/>
</dbReference>
<dbReference type="HOGENOM" id="CLU_064984_0_0_1"/>
<comment type="caution">
    <text evidence="1">The sequence shown here is derived from an EMBL/GenBank/DDBJ whole genome shotgun (WGS) entry which is preliminary data.</text>
</comment>
<gene>
    <name evidence="1" type="ORF">VIN7_6340</name>
</gene>
<keyword evidence="2" id="KW-1185">Reference proteome</keyword>
<proteinExistence type="predicted"/>